<evidence type="ECO:0000256" key="5">
    <source>
        <dbReference type="ARBA" id="ARBA00023136"/>
    </source>
</evidence>
<feature type="transmembrane region" description="Helical" evidence="6">
    <location>
        <begin position="317"/>
        <end position="341"/>
    </location>
</feature>
<keyword evidence="8" id="KW-1185">Reference proteome</keyword>
<evidence type="ECO:0000313" key="8">
    <source>
        <dbReference type="Proteomes" id="UP000553776"/>
    </source>
</evidence>
<proteinExistence type="predicted"/>
<evidence type="ECO:0000256" key="1">
    <source>
        <dbReference type="ARBA" id="ARBA00004651"/>
    </source>
</evidence>
<feature type="transmembrane region" description="Helical" evidence="6">
    <location>
        <begin position="347"/>
        <end position="367"/>
    </location>
</feature>
<dbReference type="RefSeq" id="WP_185138625.1">
    <property type="nucleotide sequence ID" value="NZ_JACJVR010000098.1"/>
</dbReference>
<dbReference type="EMBL" id="JACJVR010000098">
    <property type="protein sequence ID" value="MBB6694660.1"/>
    <property type="molecule type" value="Genomic_DNA"/>
</dbReference>
<dbReference type="Proteomes" id="UP000553776">
    <property type="component" value="Unassembled WGS sequence"/>
</dbReference>
<evidence type="ECO:0000256" key="2">
    <source>
        <dbReference type="ARBA" id="ARBA00022475"/>
    </source>
</evidence>
<comment type="subcellular location">
    <subcellularLocation>
        <location evidence="1">Cell membrane</location>
        <topology evidence="1">Multi-pass membrane protein</topology>
    </subcellularLocation>
</comment>
<feature type="transmembrane region" description="Helical" evidence="6">
    <location>
        <begin position="379"/>
        <end position="400"/>
    </location>
</feature>
<feature type="transmembrane region" description="Helical" evidence="6">
    <location>
        <begin position="177"/>
        <end position="196"/>
    </location>
</feature>
<keyword evidence="3 6" id="KW-0812">Transmembrane</keyword>
<dbReference type="AlphaFoldDB" id="A0A841U9P6"/>
<keyword evidence="4 6" id="KW-1133">Transmembrane helix</keyword>
<dbReference type="InterPro" id="IPR050833">
    <property type="entry name" value="Poly_Biosynth_Transport"/>
</dbReference>
<gene>
    <name evidence="7" type="ORF">H7B90_25000</name>
</gene>
<keyword evidence="5 6" id="KW-0472">Membrane</keyword>
<reference evidence="7 8" key="1">
    <citation type="submission" date="2020-08" db="EMBL/GenBank/DDBJ databases">
        <title>Cohnella phylogeny.</title>
        <authorList>
            <person name="Dunlap C."/>
        </authorList>
    </citation>
    <scope>NUCLEOTIDE SEQUENCE [LARGE SCALE GENOMIC DNA]</scope>
    <source>
        <strain evidence="7 8">DSM 25239</strain>
    </source>
</reference>
<evidence type="ECO:0000313" key="7">
    <source>
        <dbReference type="EMBL" id="MBB6694660.1"/>
    </source>
</evidence>
<feature type="transmembrane region" description="Helical" evidence="6">
    <location>
        <begin position="145"/>
        <end position="165"/>
    </location>
</feature>
<dbReference type="PANTHER" id="PTHR30250">
    <property type="entry name" value="PST FAMILY PREDICTED COLANIC ACID TRANSPORTER"/>
    <property type="match status" value="1"/>
</dbReference>
<accession>A0A841U9P6</accession>
<feature type="transmembrane region" description="Helical" evidence="6">
    <location>
        <begin position="282"/>
        <end position="305"/>
    </location>
</feature>
<feature type="transmembrane region" description="Helical" evidence="6">
    <location>
        <begin position="34"/>
        <end position="58"/>
    </location>
</feature>
<evidence type="ECO:0000256" key="3">
    <source>
        <dbReference type="ARBA" id="ARBA00022692"/>
    </source>
</evidence>
<dbReference type="PANTHER" id="PTHR30250:SF11">
    <property type="entry name" value="O-ANTIGEN TRANSPORTER-RELATED"/>
    <property type="match status" value="1"/>
</dbReference>
<dbReference type="Pfam" id="PF01943">
    <property type="entry name" value="Polysacc_synt"/>
    <property type="match status" value="1"/>
</dbReference>
<feature type="transmembrane region" description="Helical" evidence="6">
    <location>
        <begin position="70"/>
        <end position="90"/>
    </location>
</feature>
<feature type="transmembrane region" description="Helical" evidence="6">
    <location>
        <begin position="111"/>
        <end position="133"/>
    </location>
</feature>
<name>A0A841U9P6_9BACL</name>
<protein>
    <submittedName>
        <fullName evidence="7">Oligosaccharide flippase family protein</fullName>
    </submittedName>
</protein>
<feature type="transmembrane region" description="Helical" evidence="6">
    <location>
        <begin position="202"/>
        <end position="226"/>
    </location>
</feature>
<evidence type="ECO:0000256" key="4">
    <source>
        <dbReference type="ARBA" id="ARBA00022989"/>
    </source>
</evidence>
<feature type="transmembrane region" description="Helical" evidence="6">
    <location>
        <begin position="238"/>
        <end position="262"/>
    </location>
</feature>
<comment type="caution">
    <text evidence="7">The sequence shown here is derived from an EMBL/GenBank/DDBJ whole genome shotgun (WGS) entry which is preliminary data.</text>
</comment>
<sequence>MDENGASATGLIGRLTAAAGKGAMGARSPGIARFLRNIGVTFVFKAGSLLLTLVVYVLCARELGAAVWGQAALIVSAANLVVIPLTFGLYNGVVRFVPASTEEESREWMGTALAANLILSSALAVLLGLSGPIVERLIGFPVSSWLPAIAIAMSVNLYILTESFLRGRQRFYRLGLYKLLGSFVFLAGALLGLYGLGAKSMYSYLIPLAGQNLVFFAAVLLGGGLGHLRATMRTLRRLFLFGFFMMLSWLISALLFTSDLFFVARFVPDDTLGVYSVYQNTIRGLCTVLFHDVFAVVFVPMIASLDKRRIDRILARYSIPIAACIALAAAAMTTALVLLYGEAYPLDWRYVGLTSCGIALNMLYLLYTSVLALEGAKAARLTFLALLVPMPALLLMQYLLARQWGMTGGMVSVVALNACLLIAYRLAIRWFYRLPSAEEKGALSHR</sequence>
<organism evidence="7 8">
    <name type="scientific">Cohnella xylanilytica</name>
    <dbReference type="NCBI Taxonomy" id="557555"/>
    <lineage>
        <taxon>Bacteria</taxon>
        <taxon>Bacillati</taxon>
        <taxon>Bacillota</taxon>
        <taxon>Bacilli</taxon>
        <taxon>Bacillales</taxon>
        <taxon>Paenibacillaceae</taxon>
        <taxon>Cohnella</taxon>
    </lineage>
</organism>
<keyword evidence="2" id="KW-1003">Cell membrane</keyword>
<evidence type="ECO:0000256" key="6">
    <source>
        <dbReference type="SAM" id="Phobius"/>
    </source>
</evidence>
<dbReference type="InterPro" id="IPR002797">
    <property type="entry name" value="Polysacc_synth"/>
</dbReference>
<dbReference type="GO" id="GO:0005886">
    <property type="term" value="C:plasma membrane"/>
    <property type="evidence" value="ECO:0007669"/>
    <property type="project" value="UniProtKB-SubCell"/>
</dbReference>
<feature type="transmembrane region" description="Helical" evidence="6">
    <location>
        <begin position="406"/>
        <end position="427"/>
    </location>
</feature>